<evidence type="ECO:0000256" key="8">
    <source>
        <dbReference type="RuleBase" id="RU362002"/>
    </source>
</evidence>
<comment type="similarity">
    <text evidence="2 8">Belongs to the ammonia transporter channel (TC 1.A.11.2) family.</text>
</comment>
<keyword evidence="4 8" id="KW-0812">Transmembrane</keyword>
<evidence type="ECO:0000256" key="2">
    <source>
        <dbReference type="ARBA" id="ARBA00005887"/>
    </source>
</evidence>
<feature type="transmembrane region" description="Helical" evidence="8">
    <location>
        <begin position="376"/>
        <end position="400"/>
    </location>
</feature>
<dbReference type="InterPro" id="IPR029020">
    <property type="entry name" value="Ammonium/urea_transptr"/>
</dbReference>
<proteinExistence type="inferred from homology"/>
<keyword evidence="3 8" id="KW-0813">Transport</keyword>
<dbReference type="Proteomes" id="UP001347796">
    <property type="component" value="Unassembled WGS sequence"/>
</dbReference>
<dbReference type="PANTHER" id="PTHR11730">
    <property type="entry name" value="AMMONIUM TRANSPORTER"/>
    <property type="match status" value="1"/>
</dbReference>
<feature type="transmembrane region" description="Helical" evidence="8">
    <location>
        <begin position="285"/>
        <end position="306"/>
    </location>
</feature>
<dbReference type="Gene3D" id="1.10.3430.10">
    <property type="entry name" value="Ammonium transporter AmtB like domains"/>
    <property type="match status" value="1"/>
</dbReference>
<dbReference type="GO" id="GO:0008519">
    <property type="term" value="F:ammonium channel activity"/>
    <property type="evidence" value="ECO:0007669"/>
    <property type="project" value="InterPro"/>
</dbReference>
<dbReference type="PANTHER" id="PTHR11730:SF6">
    <property type="entry name" value="AMMONIUM TRANSPORTER"/>
    <property type="match status" value="1"/>
</dbReference>
<gene>
    <name evidence="10" type="ORF">SNE40_003278</name>
</gene>
<feature type="transmembrane region" description="Helical" evidence="8">
    <location>
        <begin position="175"/>
        <end position="197"/>
    </location>
</feature>
<feature type="transmembrane region" description="Helical" evidence="8">
    <location>
        <begin position="340"/>
        <end position="356"/>
    </location>
</feature>
<evidence type="ECO:0000256" key="1">
    <source>
        <dbReference type="ARBA" id="ARBA00004141"/>
    </source>
</evidence>
<keyword evidence="11" id="KW-1185">Reference proteome</keyword>
<keyword evidence="6 8" id="KW-0472">Membrane</keyword>
<dbReference type="SUPFAM" id="SSF111352">
    <property type="entry name" value="Ammonium transporter"/>
    <property type="match status" value="1"/>
</dbReference>
<feature type="transmembrane region" description="Helical" evidence="8">
    <location>
        <begin position="20"/>
        <end position="40"/>
    </location>
</feature>
<feature type="transmembrane region" description="Helical" evidence="8">
    <location>
        <begin position="218"/>
        <end position="239"/>
    </location>
</feature>
<feature type="transmembrane region" description="Helical" evidence="8">
    <location>
        <begin position="312"/>
        <end position="333"/>
    </location>
</feature>
<feature type="domain" description="Ammonium transporter AmtB-like" evidence="9">
    <location>
        <begin position="22"/>
        <end position="427"/>
    </location>
</feature>
<evidence type="ECO:0000313" key="10">
    <source>
        <dbReference type="EMBL" id="KAK6191639.1"/>
    </source>
</evidence>
<feature type="transmembrane region" description="Helical" evidence="8">
    <location>
        <begin position="251"/>
        <end position="273"/>
    </location>
</feature>
<sequence>MDVTEQAVKDFRHLQSNLDQFFLIIMGMIVLLMQCGFAFLEAGAVRSKNSTNILIKNLMDQFVAGIAYWIFGFPFAFGNGNDFIGYTFWATYELEETKLALFFFQYVFAATAATIVSGAMAERCEFIAYIVYSILITGFIYPVVTHWVWSDNAWLTAGMDYTFNNETVTIGYKDFAGSGVVHVLGGIAALVGASLLGPRKGRFHKGSKTVVPIRGHSVPLAALGGFILLFGFLAFNGGSQLTISNAGDGEAISLSVVNTIISGSMSALVSLIINRLTGTSKWSLLTTLNGALTGMVAICAGCNVYHPWAACVVGFFAAIAYKLINTIVTSLYIDDPLDAVAVHFGGGSWGVIAVAFLHRTDGIVYNWDQASGMALAWQLCGLVTITAWTAVTSVLMFGILKLTGLLRVAPELEAKGLDIPKHGEPAYPTEAYGHGWEEKLAKILEHVELKDAAKNMSSLGDGFAKAFLGAPVKQTDVGPYENPEVNYMDTHSTTNLNDLESGKGTTNGTTGVPHVTSIDVKSTTKM</sequence>
<protein>
    <recommendedName>
        <fullName evidence="8">Ammonium transporter</fullName>
    </recommendedName>
</protein>
<dbReference type="GO" id="GO:0005886">
    <property type="term" value="C:plasma membrane"/>
    <property type="evidence" value="ECO:0007669"/>
    <property type="project" value="UniProtKB-SubCell"/>
</dbReference>
<dbReference type="NCBIfam" id="TIGR00836">
    <property type="entry name" value="amt"/>
    <property type="match status" value="1"/>
</dbReference>
<organism evidence="10 11">
    <name type="scientific">Patella caerulea</name>
    <name type="common">Rayed Mediterranean limpet</name>
    <dbReference type="NCBI Taxonomy" id="87958"/>
    <lineage>
        <taxon>Eukaryota</taxon>
        <taxon>Metazoa</taxon>
        <taxon>Spiralia</taxon>
        <taxon>Lophotrochozoa</taxon>
        <taxon>Mollusca</taxon>
        <taxon>Gastropoda</taxon>
        <taxon>Patellogastropoda</taxon>
        <taxon>Patelloidea</taxon>
        <taxon>Patellidae</taxon>
        <taxon>Patella</taxon>
    </lineage>
</organism>
<name>A0AAN8KDX3_PATCE</name>
<evidence type="ECO:0000256" key="5">
    <source>
        <dbReference type="ARBA" id="ARBA00022989"/>
    </source>
</evidence>
<evidence type="ECO:0000259" key="9">
    <source>
        <dbReference type="Pfam" id="PF00909"/>
    </source>
</evidence>
<dbReference type="EMBL" id="JAZGQO010000002">
    <property type="protein sequence ID" value="KAK6191639.1"/>
    <property type="molecule type" value="Genomic_DNA"/>
</dbReference>
<comment type="subcellular location">
    <subcellularLocation>
        <location evidence="8">Cell membrane</location>
        <topology evidence="8">Multi-pass membrane protein</topology>
    </subcellularLocation>
    <subcellularLocation>
        <location evidence="1">Membrane</location>
        <topology evidence="1">Multi-pass membrane protein</topology>
    </subcellularLocation>
</comment>
<evidence type="ECO:0000256" key="7">
    <source>
        <dbReference type="ARBA" id="ARBA00023177"/>
    </source>
</evidence>
<dbReference type="InterPro" id="IPR001905">
    <property type="entry name" value="Ammonium_transpt"/>
</dbReference>
<feature type="transmembrane region" description="Helical" evidence="8">
    <location>
        <begin position="126"/>
        <end position="149"/>
    </location>
</feature>
<feature type="transmembrane region" description="Helical" evidence="8">
    <location>
        <begin position="61"/>
        <end position="79"/>
    </location>
</feature>
<evidence type="ECO:0000313" key="11">
    <source>
        <dbReference type="Proteomes" id="UP001347796"/>
    </source>
</evidence>
<accession>A0AAN8KDX3</accession>
<evidence type="ECO:0000256" key="6">
    <source>
        <dbReference type="ARBA" id="ARBA00023136"/>
    </source>
</evidence>
<dbReference type="GO" id="GO:0097272">
    <property type="term" value="P:ammonium homeostasis"/>
    <property type="evidence" value="ECO:0007669"/>
    <property type="project" value="TreeGrafter"/>
</dbReference>
<dbReference type="InterPro" id="IPR024041">
    <property type="entry name" value="NH4_transpt_AmtB-like_dom"/>
</dbReference>
<keyword evidence="7 8" id="KW-0924">Ammonia transport</keyword>
<evidence type="ECO:0000256" key="4">
    <source>
        <dbReference type="ARBA" id="ARBA00022692"/>
    </source>
</evidence>
<reference evidence="10 11" key="1">
    <citation type="submission" date="2024-01" db="EMBL/GenBank/DDBJ databases">
        <title>The genome of the rayed Mediterranean limpet Patella caerulea (Linnaeus, 1758).</title>
        <authorList>
            <person name="Anh-Thu Weber A."/>
            <person name="Halstead-Nussloch G."/>
        </authorList>
    </citation>
    <scope>NUCLEOTIDE SEQUENCE [LARGE SCALE GENOMIC DNA]</scope>
    <source>
        <strain evidence="10">AATW-2023a</strain>
        <tissue evidence="10">Whole specimen</tissue>
    </source>
</reference>
<dbReference type="Pfam" id="PF00909">
    <property type="entry name" value="Ammonium_transp"/>
    <property type="match status" value="1"/>
</dbReference>
<keyword evidence="5 8" id="KW-1133">Transmembrane helix</keyword>
<comment type="caution">
    <text evidence="10">The sequence shown here is derived from an EMBL/GenBank/DDBJ whole genome shotgun (WGS) entry which is preliminary data.</text>
</comment>
<feature type="transmembrane region" description="Helical" evidence="8">
    <location>
        <begin position="99"/>
        <end position="119"/>
    </location>
</feature>
<dbReference type="AlphaFoldDB" id="A0AAN8KDX3"/>
<evidence type="ECO:0000256" key="3">
    <source>
        <dbReference type="ARBA" id="ARBA00022448"/>
    </source>
</evidence>
<dbReference type="FunFam" id="1.10.3430.10:FF:000010">
    <property type="entry name" value="Ammonium transporter"/>
    <property type="match status" value="1"/>
</dbReference>